<gene>
    <name evidence="3" type="ORF">WN59_03775</name>
</gene>
<protein>
    <submittedName>
        <fullName evidence="3">Methyltransferase</fullName>
    </submittedName>
</protein>
<dbReference type="RefSeq" id="WP_046512892.1">
    <property type="nucleotide sequence ID" value="NZ_LAYZ01000002.1"/>
</dbReference>
<dbReference type="EMBL" id="LAYZ01000002">
    <property type="protein sequence ID" value="KKK34791.1"/>
    <property type="molecule type" value="Genomic_DNA"/>
</dbReference>
<dbReference type="AlphaFoldDB" id="A0A0M2SMA2"/>
<dbReference type="InterPro" id="IPR000305">
    <property type="entry name" value="GIY-YIG_endonuc"/>
</dbReference>
<sequence length="83" mass="9482">MAEYYTYIVECADETLYTGYAADLAKRIRTHNSGAGAKYTRNRLPVTLRYYEKFGSKSEAMKREYAIKKLTRTAKRALIESGG</sequence>
<dbReference type="STRING" id="1432562.WN59_03775"/>
<accession>A0A0M2SMA2</accession>
<evidence type="ECO:0000313" key="4">
    <source>
        <dbReference type="Proteomes" id="UP000034287"/>
    </source>
</evidence>
<comment type="caution">
    <text evidence="3">The sequence shown here is derived from an EMBL/GenBank/DDBJ whole genome shotgun (WGS) entry which is preliminary data.</text>
</comment>
<dbReference type="Gene3D" id="3.40.1440.10">
    <property type="entry name" value="GIY-YIG endonuclease"/>
    <property type="match status" value="1"/>
</dbReference>
<proteinExistence type="inferred from homology"/>
<dbReference type="PANTHER" id="PTHR34477:SF1">
    <property type="entry name" value="UPF0213 PROTEIN YHBQ"/>
    <property type="match status" value="1"/>
</dbReference>
<dbReference type="GO" id="GO:0008168">
    <property type="term" value="F:methyltransferase activity"/>
    <property type="evidence" value="ECO:0007669"/>
    <property type="project" value="UniProtKB-KW"/>
</dbReference>
<dbReference type="Pfam" id="PF01541">
    <property type="entry name" value="GIY-YIG"/>
    <property type="match status" value="1"/>
</dbReference>
<dbReference type="PROSITE" id="PS50164">
    <property type="entry name" value="GIY_YIG"/>
    <property type="match status" value="1"/>
</dbReference>
<dbReference type="InterPro" id="IPR050190">
    <property type="entry name" value="UPF0213_domain"/>
</dbReference>
<dbReference type="GO" id="GO:0032259">
    <property type="term" value="P:methylation"/>
    <property type="evidence" value="ECO:0007669"/>
    <property type="project" value="UniProtKB-KW"/>
</dbReference>
<evidence type="ECO:0000259" key="2">
    <source>
        <dbReference type="PROSITE" id="PS50164"/>
    </source>
</evidence>
<dbReference type="Proteomes" id="UP000034287">
    <property type="component" value="Unassembled WGS sequence"/>
</dbReference>
<dbReference type="PATRIC" id="fig|1432562.3.peg.736"/>
<name>A0A0M2SMA2_9STAP</name>
<organism evidence="3 4">
    <name type="scientific">Salinicoccus sediminis</name>
    <dbReference type="NCBI Taxonomy" id="1432562"/>
    <lineage>
        <taxon>Bacteria</taxon>
        <taxon>Bacillati</taxon>
        <taxon>Bacillota</taxon>
        <taxon>Bacilli</taxon>
        <taxon>Bacillales</taxon>
        <taxon>Staphylococcaceae</taxon>
        <taxon>Salinicoccus</taxon>
    </lineage>
</organism>
<dbReference type="CDD" id="cd10456">
    <property type="entry name" value="GIY-YIG_UPF0213"/>
    <property type="match status" value="1"/>
</dbReference>
<dbReference type="PANTHER" id="PTHR34477">
    <property type="entry name" value="UPF0213 PROTEIN YHBQ"/>
    <property type="match status" value="1"/>
</dbReference>
<dbReference type="SUPFAM" id="SSF82771">
    <property type="entry name" value="GIY-YIG endonuclease"/>
    <property type="match status" value="1"/>
</dbReference>
<keyword evidence="3" id="KW-0808">Transferase</keyword>
<evidence type="ECO:0000313" key="3">
    <source>
        <dbReference type="EMBL" id="KKK34791.1"/>
    </source>
</evidence>
<dbReference type="OrthoDB" id="9807770at2"/>
<dbReference type="InterPro" id="IPR035901">
    <property type="entry name" value="GIY-YIG_endonuc_sf"/>
</dbReference>
<evidence type="ECO:0000256" key="1">
    <source>
        <dbReference type="ARBA" id="ARBA00007435"/>
    </source>
</evidence>
<reference evidence="3 4" key="1">
    <citation type="submission" date="2015-04" db="EMBL/GenBank/DDBJ databases">
        <title>Taxonomic description and genome sequence of Salinicoccus sediminis sp. nov., a novel hyper halotolerant bacterium isolated from marine sediment.</title>
        <authorList>
            <person name="Mathan Kumar R."/>
            <person name="Kaur G."/>
            <person name="Kumar N."/>
            <person name="Kumar A."/>
            <person name="Singh N.K."/>
            <person name="Kaur N."/>
            <person name="Mayilraj S."/>
        </authorList>
    </citation>
    <scope>NUCLEOTIDE SEQUENCE [LARGE SCALE GENOMIC DNA]</scope>
    <source>
        <strain evidence="3 4">SV-16</strain>
    </source>
</reference>
<keyword evidence="3" id="KW-0489">Methyltransferase</keyword>
<feature type="domain" description="GIY-YIG" evidence="2">
    <location>
        <begin position="2"/>
        <end position="77"/>
    </location>
</feature>
<comment type="similarity">
    <text evidence="1">Belongs to the UPF0213 family.</text>
</comment>
<keyword evidence="4" id="KW-1185">Reference proteome</keyword>